<dbReference type="Pfam" id="PF00300">
    <property type="entry name" value="His_Phos_1"/>
    <property type="match status" value="1"/>
</dbReference>
<reference evidence="7 8" key="1">
    <citation type="submission" date="2015-09" db="EMBL/GenBank/DDBJ databases">
        <authorList>
            <consortium name="Pathogen Informatics"/>
        </authorList>
    </citation>
    <scope>NUCLEOTIDE SEQUENCE [LARGE SCALE GENOMIC DNA]</scope>
    <source>
        <strain evidence="7 8">2789STDY5834928</strain>
    </source>
</reference>
<dbReference type="Proteomes" id="UP000095662">
    <property type="component" value="Unassembled WGS sequence"/>
</dbReference>
<keyword evidence="4" id="KW-0413">Isomerase</keyword>
<evidence type="ECO:0000313" key="7">
    <source>
        <dbReference type="EMBL" id="CUQ91593.1"/>
    </source>
</evidence>
<dbReference type="OrthoDB" id="9781415at2"/>
<dbReference type="SMART" id="SM00855">
    <property type="entry name" value="PGAM"/>
    <property type="match status" value="1"/>
</dbReference>
<dbReference type="EMBL" id="CZBY01000025">
    <property type="protein sequence ID" value="CUQ91593.1"/>
    <property type="molecule type" value="Genomic_DNA"/>
</dbReference>
<proteinExistence type="inferred from homology"/>
<keyword evidence="3" id="KW-0324">Glycolysis</keyword>
<protein>
    <recommendedName>
        <fullName evidence="2">phosphoglycerate mutase (2,3-diphosphoglycerate-dependent)</fullName>
        <ecNumber evidence="2">5.4.2.11</ecNumber>
    </recommendedName>
</protein>
<evidence type="ECO:0000256" key="5">
    <source>
        <dbReference type="PIRSR" id="PIRSR613078-1"/>
    </source>
</evidence>
<dbReference type="STRING" id="39492.ERS852540_02363"/>
<accession>A0A174ZW70</accession>
<dbReference type="SUPFAM" id="SSF53254">
    <property type="entry name" value="Phosphoglycerate mutase-like"/>
    <property type="match status" value="1"/>
</dbReference>
<dbReference type="GO" id="GO:0016787">
    <property type="term" value="F:hydrolase activity"/>
    <property type="evidence" value="ECO:0007669"/>
    <property type="project" value="UniProtKB-KW"/>
</dbReference>
<gene>
    <name evidence="7" type="primary">cobC_2</name>
    <name evidence="7" type="ORF">ERS852540_02363</name>
</gene>
<dbReference type="PANTHER" id="PTHR11931">
    <property type="entry name" value="PHOSPHOGLYCERATE MUTASE"/>
    <property type="match status" value="1"/>
</dbReference>
<evidence type="ECO:0000313" key="8">
    <source>
        <dbReference type="Proteomes" id="UP000095662"/>
    </source>
</evidence>
<keyword evidence="7" id="KW-0378">Hydrolase</keyword>
<evidence type="ECO:0000256" key="2">
    <source>
        <dbReference type="ARBA" id="ARBA00012028"/>
    </source>
</evidence>
<organism evidence="7 8">
    <name type="scientific">[Eubacterium] siraeum</name>
    <dbReference type="NCBI Taxonomy" id="39492"/>
    <lineage>
        <taxon>Bacteria</taxon>
        <taxon>Bacillati</taxon>
        <taxon>Bacillota</taxon>
        <taxon>Clostridia</taxon>
        <taxon>Eubacteriales</taxon>
        <taxon>Oscillospiraceae</taxon>
        <taxon>Oscillospiraceae incertae sedis</taxon>
    </lineage>
</organism>
<feature type="active site" description="Proton donor/acceptor" evidence="5">
    <location>
        <position position="80"/>
    </location>
</feature>
<dbReference type="CDD" id="cd07067">
    <property type="entry name" value="HP_PGM_like"/>
    <property type="match status" value="1"/>
</dbReference>
<feature type="binding site" evidence="6">
    <location>
        <position position="56"/>
    </location>
    <ligand>
        <name>substrate</name>
    </ligand>
</feature>
<dbReference type="Gene3D" id="3.40.50.1240">
    <property type="entry name" value="Phosphoglycerate mutase-like"/>
    <property type="match status" value="1"/>
</dbReference>
<dbReference type="InterPro" id="IPR005952">
    <property type="entry name" value="Phosphogly_mut1"/>
</dbReference>
<dbReference type="AlphaFoldDB" id="A0A174ZW70"/>
<name>A0A174ZW70_9FIRM</name>
<dbReference type="InterPro" id="IPR013078">
    <property type="entry name" value="His_Pase_superF_clade-1"/>
</dbReference>
<sequence>MLYIMRHGKTEWNKKKKLQGRTDIPLCREGIEMAEKAREEYKDVHLDICYCSPLIRARKTAEILLEGRNVPIVTDDRLKEMCFGEYEGIENSFSIPDCPINLLFFHPEQYTSSIGGAETFDELFGRTGEFLDEVIYPQIKDGKDILIVGHGAMNASIVCRVKNLPLSEFWSAGLEQCKMMRLL</sequence>
<evidence type="ECO:0000256" key="4">
    <source>
        <dbReference type="ARBA" id="ARBA00023235"/>
    </source>
</evidence>
<comment type="similarity">
    <text evidence="1">Belongs to the phosphoglycerate mutase family. BPG-dependent PGAM subfamily.</text>
</comment>
<dbReference type="InterPro" id="IPR029033">
    <property type="entry name" value="His_PPase_superfam"/>
</dbReference>
<dbReference type="GO" id="GO:0006096">
    <property type="term" value="P:glycolytic process"/>
    <property type="evidence" value="ECO:0007669"/>
    <property type="project" value="UniProtKB-KW"/>
</dbReference>
<feature type="binding site" evidence="6">
    <location>
        <begin position="6"/>
        <end position="13"/>
    </location>
    <ligand>
        <name>substrate</name>
    </ligand>
</feature>
<feature type="active site" description="Tele-phosphohistidine intermediate" evidence="5">
    <location>
        <position position="7"/>
    </location>
</feature>
<evidence type="ECO:0000256" key="1">
    <source>
        <dbReference type="ARBA" id="ARBA00006717"/>
    </source>
</evidence>
<dbReference type="GO" id="GO:0004619">
    <property type="term" value="F:phosphoglycerate mutase activity"/>
    <property type="evidence" value="ECO:0007669"/>
    <property type="project" value="UniProtKB-EC"/>
</dbReference>
<dbReference type="EC" id="5.4.2.11" evidence="2"/>
<evidence type="ECO:0000256" key="3">
    <source>
        <dbReference type="ARBA" id="ARBA00023152"/>
    </source>
</evidence>
<evidence type="ECO:0000256" key="6">
    <source>
        <dbReference type="PIRSR" id="PIRSR613078-2"/>
    </source>
</evidence>